<sequence length="789" mass="91080">MNEVEIDFGIQQLLPHGISYDNIDEPKLIKSIFYHYHSNTHQCLDFNALVSTLPNYDRPRRNHKRADIHWLLALIKHNFEDLTDYNTNYALIREWLGFAIYLSVLSHIHLNPIQAKSILKKFKIYGYTQTADYQWFWSHDFFQTILPLSRLEFDSQYLQALIDDLNERAEVLANARWEQNDTNNYKKRARQIEQIHQIIEWAYYPERKHKRSSKKDKEQVGTSDNSNSKSDKPDKIKDKPLQNIKAEPIPVNAQPHFHGFFNTDNVSDPIDNNPIELIPFCEKPSLSEESVSVEELVDAYNSDYFFSYPQPDLSKRIAPLHNYEESVQQTYMAAHDFELATNVRYLSKMSCQAVFNHLVTYSEQPVAALLLFSLITGLPIKTLLIPDFFSKSTLLEYDNEQIFIMHRLGVSDRAELKTSCFENKSDLIYLPLPIGLTCKLAEVSASELTMEKVKEFIKAMKGQLEIVYLTDTRISKILHMYIRRFTPSGNEHYADLICRTPASIAPAIYYSSHSNDDIVSVYKDCLISLSAGSTYNLSYFDKPVPHFSTGSMQVLNIKHVKNLVLDLMLWVSGSETAFELFNRYSIYTWYAICLSTGIRANNGIPGSVNQIDEEMGWLIVDDKPNRSSKTDRLIPLCASAKQLIIDYKIFLRTFRVTFIENRELSNLITETLDDNVESTVINLLESMHQLNPIKRGDITKATPHELDIDPYWVRHFVRTQLERLSTPIPLINAIIGHEKRDQEALNKYSSISKQQIHKVGPTLEIIAQTIGIKSLASIVEERLKQLRAD</sequence>
<proteinExistence type="predicted"/>
<keyword evidence="1" id="KW-0233">DNA recombination</keyword>
<evidence type="ECO:0000313" key="3">
    <source>
        <dbReference type="EMBL" id="MEN8626180.1"/>
    </source>
</evidence>
<dbReference type="RefSeq" id="WP_347163333.1">
    <property type="nucleotide sequence ID" value="NZ_JBDLOB010000005.1"/>
</dbReference>
<name>A0ABV0D6B0_9GAMM</name>
<dbReference type="Gene3D" id="1.10.443.10">
    <property type="entry name" value="Intergrase catalytic core"/>
    <property type="match status" value="1"/>
</dbReference>
<accession>A0ABV0D6B0</accession>
<dbReference type="InterPro" id="IPR013762">
    <property type="entry name" value="Integrase-like_cat_sf"/>
</dbReference>
<evidence type="ECO:0000256" key="1">
    <source>
        <dbReference type="ARBA" id="ARBA00023172"/>
    </source>
</evidence>
<keyword evidence="4" id="KW-1185">Reference proteome</keyword>
<feature type="region of interest" description="Disordered" evidence="2">
    <location>
        <begin position="209"/>
        <end position="241"/>
    </location>
</feature>
<gene>
    <name evidence="3" type="ORF">ABFV72_09170</name>
</gene>
<dbReference type="Proteomes" id="UP001414441">
    <property type="component" value="Unassembled WGS sequence"/>
</dbReference>
<dbReference type="EMBL" id="JBDLOB010000005">
    <property type="protein sequence ID" value="MEN8626180.1"/>
    <property type="molecule type" value="Genomic_DNA"/>
</dbReference>
<comment type="caution">
    <text evidence="3">The sequence shown here is derived from an EMBL/GenBank/DDBJ whole genome shotgun (WGS) entry which is preliminary data.</text>
</comment>
<dbReference type="InterPro" id="IPR011010">
    <property type="entry name" value="DNA_brk_join_enz"/>
</dbReference>
<reference evidence="3 4" key="1">
    <citation type="submission" date="2024-05" db="EMBL/GenBank/DDBJ databases">
        <title>Genome sequencing of Marine Estuary Bacteria, Pseudoalteromonas distincta strain FA, Psychrobacter proteolyticus strain EA, and Shewanella baltica strain CA.</title>
        <authorList>
            <person name="Dieffenbach S.A."/>
            <person name="Maclea K.S."/>
        </authorList>
    </citation>
    <scope>NUCLEOTIDE SEQUENCE [LARGE SCALE GENOMIC DNA]</scope>
    <source>
        <strain evidence="3 4">EA</strain>
    </source>
</reference>
<protein>
    <submittedName>
        <fullName evidence="3">Uncharacterized protein</fullName>
    </submittedName>
</protein>
<feature type="compositionally biased region" description="Basic and acidic residues" evidence="2">
    <location>
        <begin position="229"/>
        <end position="240"/>
    </location>
</feature>
<evidence type="ECO:0000256" key="2">
    <source>
        <dbReference type="SAM" id="MobiDB-lite"/>
    </source>
</evidence>
<evidence type="ECO:0000313" key="4">
    <source>
        <dbReference type="Proteomes" id="UP001414441"/>
    </source>
</evidence>
<dbReference type="SUPFAM" id="SSF56349">
    <property type="entry name" value="DNA breaking-rejoining enzymes"/>
    <property type="match status" value="1"/>
</dbReference>
<organism evidence="3 4">
    <name type="scientific">Psychrobacter proteolyticus</name>
    <dbReference type="NCBI Taxonomy" id="147825"/>
    <lineage>
        <taxon>Bacteria</taxon>
        <taxon>Pseudomonadati</taxon>
        <taxon>Pseudomonadota</taxon>
        <taxon>Gammaproteobacteria</taxon>
        <taxon>Moraxellales</taxon>
        <taxon>Moraxellaceae</taxon>
        <taxon>Psychrobacter</taxon>
    </lineage>
</organism>